<gene>
    <name evidence="5" type="ORF">DL239_12365</name>
</gene>
<keyword evidence="6" id="KW-1185">Reference proteome</keyword>
<sequence>MRKKQDNSLLTEVELEFMTVVWETGGGTVRDLLAELNKLQERAYTSVATVLKIMEQKGFLTSERLDRSLVYRPAIPKADYQKTTLKNLSSKLFNDTPAALVARLVEDEEVTDEMLVEMRALLNERLGDNAS</sequence>
<comment type="caution">
    <text evidence="5">The sequence shown here is derived from an EMBL/GenBank/DDBJ whole genome shotgun (WGS) entry which is preliminary data.</text>
</comment>
<dbReference type="EMBL" id="QHLQ01000011">
    <property type="protein sequence ID" value="NIZ61765.1"/>
    <property type="molecule type" value="Genomic_DNA"/>
</dbReference>
<evidence type="ECO:0000256" key="2">
    <source>
        <dbReference type="ARBA" id="ARBA00023015"/>
    </source>
</evidence>
<evidence type="ECO:0000313" key="6">
    <source>
        <dbReference type="Proteomes" id="UP001429564"/>
    </source>
</evidence>
<evidence type="ECO:0000256" key="4">
    <source>
        <dbReference type="ARBA" id="ARBA00023163"/>
    </source>
</evidence>
<dbReference type="PIRSF" id="PIRSF019455">
    <property type="entry name" value="CopR_AtkY"/>
    <property type="match status" value="1"/>
</dbReference>
<comment type="similarity">
    <text evidence="1">Belongs to the BlaI transcriptional regulatory family.</text>
</comment>
<reference evidence="5 6" key="1">
    <citation type="submission" date="2018-05" db="EMBL/GenBank/DDBJ databases">
        <authorList>
            <person name="Zhang Y.-J."/>
        </authorList>
    </citation>
    <scope>NUCLEOTIDE SEQUENCE [LARGE SCALE GENOMIC DNA]</scope>
    <source>
        <strain evidence="5 6">CY04</strain>
    </source>
</reference>
<proteinExistence type="inferred from homology"/>
<dbReference type="InterPro" id="IPR036388">
    <property type="entry name" value="WH-like_DNA-bd_sf"/>
</dbReference>
<organism evidence="5 6">
    <name type="scientific">Parasedimentitalea denitrificans</name>
    <dbReference type="NCBI Taxonomy" id="2211118"/>
    <lineage>
        <taxon>Bacteria</taxon>
        <taxon>Pseudomonadati</taxon>
        <taxon>Pseudomonadota</taxon>
        <taxon>Alphaproteobacteria</taxon>
        <taxon>Rhodobacterales</taxon>
        <taxon>Paracoccaceae</taxon>
        <taxon>Parasedimentitalea</taxon>
    </lineage>
</organism>
<keyword evidence="4" id="KW-0804">Transcription</keyword>
<evidence type="ECO:0000256" key="3">
    <source>
        <dbReference type="ARBA" id="ARBA00023125"/>
    </source>
</evidence>
<protein>
    <submittedName>
        <fullName evidence="5">Transcriptional regulator</fullName>
    </submittedName>
</protein>
<name>A0ABX0W7Y4_9RHOB</name>
<keyword evidence="2" id="KW-0805">Transcription regulation</keyword>
<keyword evidence="3" id="KW-0238">DNA-binding</keyword>
<dbReference type="SUPFAM" id="SSF46785">
    <property type="entry name" value="Winged helix' DNA-binding domain"/>
    <property type="match status" value="1"/>
</dbReference>
<evidence type="ECO:0000313" key="5">
    <source>
        <dbReference type="EMBL" id="NIZ61765.1"/>
    </source>
</evidence>
<dbReference type="InterPro" id="IPR036390">
    <property type="entry name" value="WH_DNA-bd_sf"/>
</dbReference>
<dbReference type="Gene3D" id="1.10.4040.10">
    <property type="entry name" value="Penicillinase repressor domain"/>
    <property type="match status" value="1"/>
</dbReference>
<dbReference type="InterPro" id="IPR005650">
    <property type="entry name" value="BlaI_family"/>
</dbReference>
<evidence type="ECO:0000256" key="1">
    <source>
        <dbReference type="ARBA" id="ARBA00011046"/>
    </source>
</evidence>
<accession>A0ABX0W7Y4</accession>
<dbReference type="RefSeq" id="WP_167684400.1">
    <property type="nucleotide sequence ID" value="NZ_QHLQ01000011.1"/>
</dbReference>
<dbReference type="Pfam" id="PF03965">
    <property type="entry name" value="Penicillinase_R"/>
    <property type="match status" value="1"/>
</dbReference>
<dbReference type="Gene3D" id="1.10.10.10">
    <property type="entry name" value="Winged helix-like DNA-binding domain superfamily/Winged helix DNA-binding domain"/>
    <property type="match status" value="1"/>
</dbReference>
<dbReference type="Proteomes" id="UP001429564">
    <property type="component" value="Unassembled WGS sequence"/>
</dbReference>